<gene>
    <name evidence="8" type="ORF">ACFOUW_33685</name>
</gene>
<evidence type="ECO:0000256" key="3">
    <source>
        <dbReference type="ARBA" id="ARBA00022692"/>
    </source>
</evidence>
<comment type="subcellular location">
    <subcellularLocation>
        <location evidence="1">Cell membrane</location>
        <topology evidence="1">Multi-pass membrane protein</topology>
    </subcellularLocation>
</comment>
<evidence type="ECO:0000256" key="6">
    <source>
        <dbReference type="SAM" id="Phobius"/>
    </source>
</evidence>
<keyword evidence="2" id="KW-1003">Cell membrane</keyword>
<reference evidence="9" key="1">
    <citation type="journal article" date="2019" name="Int. J. Syst. Evol. Microbiol.">
        <title>The Global Catalogue of Microorganisms (GCM) 10K type strain sequencing project: providing services to taxonomists for standard genome sequencing and annotation.</title>
        <authorList>
            <consortium name="The Broad Institute Genomics Platform"/>
            <consortium name="The Broad Institute Genome Sequencing Center for Infectious Disease"/>
            <person name="Wu L."/>
            <person name="Ma J."/>
        </authorList>
    </citation>
    <scope>NUCLEOTIDE SEQUENCE [LARGE SCALE GENOMIC DNA]</scope>
    <source>
        <strain evidence="9">CGMCC 4.7241</strain>
    </source>
</reference>
<feature type="transmembrane region" description="Helical" evidence="6">
    <location>
        <begin position="154"/>
        <end position="187"/>
    </location>
</feature>
<dbReference type="SUPFAM" id="SSF103473">
    <property type="entry name" value="MFS general substrate transporter"/>
    <property type="match status" value="1"/>
</dbReference>
<accession>A0ABV7YLX7</accession>
<feature type="transmembrane region" description="Helical" evidence="6">
    <location>
        <begin position="312"/>
        <end position="335"/>
    </location>
</feature>
<organism evidence="8 9">
    <name type="scientific">Tenggerimyces flavus</name>
    <dbReference type="NCBI Taxonomy" id="1708749"/>
    <lineage>
        <taxon>Bacteria</taxon>
        <taxon>Bacillati</taxon>
        <taxon>Actinomycetota</taxon>
        <taxon>Actinomycetes</taxon>
        <taxon>Propionibacteriales</taxon>
        <taxon>Nocardioidaceae</taxon>
        <taxon>Tenggerimyces</taxon>
    </lineage>
</organism>
<dbReference type="PANTHER" id="PTHR23513">
    <property type="entry name" value="INTEGRAL MEMBRANE EFFLUX PROTEIN-RELATED"/>
    <property type="match status" value="1"/>
</dbReference>
<feature type="domain" description="Major facilitator superfamily (MFS) profile" evidence="7">
    <location>
        <begin position="222"/>
        <end position="417"/>
    </location>
</feature>
<keyword evidence="5 6" id="KW-0472">Membrane</keyword>
<feature type="transmembrane region" description="Helical" evidence="6">
    <location>
        <begin position="77"/>
        <end position="110"/>
    </location>
</feature>
<feature type="transmembrane region" description="Helical" evidence="6">
    <location>
        <begin position="379"/>
        <end position="397"/>
    </location>
</feature>
<dbReference type="EMBL" id="JBHRZH010000043">
    <property type="protein sequence ID" value="MFC3765829.1"/>
    <property type="molecule type" value="Genomic_DNA"/>
</dbReference>
<dbReference type="Pfam" id="PF07690">
    <property type="entry name" value="MFS_1"/>
    <property type="match status" value="1"/>
</dbReference>
<dbReference type="PANTHER" id="PTHR23513:SF6">
    <property type="entry name" value="MAJOR FACILITATOR SUPERFAMILY ASSOCIATED DOMAIN-CONTAINING PROTEIN"/>
    <property type="match status" value="1"/>
</dbReference>
<comment type="caution">
    <text evidence="8">The sequence shown here is derived from an EMBL/GenBank/DDBJ whole genome shotgun (WGS) entry which is preliminary data.</text>
</comment>
<dbReference type="PROSITE" id="PS50850">
    <property type="entry name" value="MFS"/>
    <property type="match status" value="1"/>
</dbReference>
<evidence type="ECO:0000259" key="7">
    <source>
        <dbReference type="PROSITE" id="PS50850"/>
    </source>
</evidence>
<dbReference type="Proteomes" id="UP001595699">
    <property type="component" value="Unassembled WGS sequence"/>
</dbReference>
<feature type="transmembrane region" description="Helical" evidence="6">
    <location>
        <begin position="260"/>
        <end position="280"/>
    </location>
</feature>
<keyword evidence="9" id="KW-1185">Reference proteome</keyword>
<evidence type="ECO:0000256" key="4">
    <source>
        <dbReference type="ARBA" id="ARBA00022989"/>
    </source>
</evidence>
<sequence>MRSRRGLIGLLAAQAVSLTGTRMSAIAIPWFVLVSTGSATMTGLVAACEMAPYVLFKALTGPLVDRIGARRVNITGDLVSAVVVGLIPLLHVLSVLSFPLLLVLVAVAGAMRGPSDSAKGVLIPDVVAQAGVPMERATGLSAMVERSASTFGPALAGVIVAMLGPLTALAFDALSFAVSAVIVVATVRSSAAASREPSKSDALPYFQRLKEGFSFLRRDRLLRLIALMVGVTNVLDSAFAAVLVPVWALSHGHSASMVGLLFAAMMAFSALSALVTAAVGHRMPRRATYLIGYLVTGLPRFVVLAIAGAPVWLAVGVFAVSGLASGVLNPILGAVMFERIPRHLLGRVHALTDSLAWAGIPFGPLLGGVLVGLVGLTPVLVGFGIVYLLATTLPAFAREWTELDRPRDDRASVPVSA</sequence>
<evidence type="ECO:0000256" key="1">
    <source>
        <dbReference type="ARBA" id="ARBA00004651"/>
    </source>
</evidence>
<dbReference type="CDD" id="cd06173">
    <property type="entry name" value="MFS_MefA_like"/>
    <property type="match status" value="1"/>
</dbReference>
<feature type="transmembrane region" description="Helical" evidence="6">
    <location>
        <begin position="224"/>
        <end position="248"/>
    </location>
</feature>
<keyword evidence="3 6" id="KW-0812">Transmembrane</keyword>
<dbReference type="InterPro" id="IPR036259">
    <property type="entry name" value="MFS_trans_sf"/>
</dbReference>
<proteinExistence type="predicted"/>
<dbReference type="InterPro" id="IPR020846">
    <property type="entry name" value="MFS_dom"/>
</dbReference>
<evidence type="ECO:0000313" key="8">
    <source>
        <dbReference type="EMBL" id="MFC3765829.1"/>
    </source>
</evidence>
<protein>
    <submittedName>
        <fullName evidence="8">MFS transporter</fullName>
    </submittedName>
</protein>
<evidence type="ECO:0000313" key="9">
    <source>
        <dbReference type="Proteomes" id="UP001595699"/>
    </source>
</evidence>
<keyword evidence="4 6" id="KW-1133">Transmembrane helix</keyword>
<dbReference type="InterPro" id="IPR011701">
    <property type="entry name" value="MFS"/>
</dbReference>
<name>A0ABV7YLX7_9ACTN</name>
<evidence type="ECO:0000256" key="2">
    <source>
        <dbReference type="ARBA" id="ARBA00022475"/>
    </source>
</evidence>
<dbReference type="Gene3D" id="1.20.1250.20">
    <property type="entry name" value="MFS general substrate transporter like domains"/>
    <property type="match status" value="1"/>
</dbReference>
<evidence type="ECO:0000256" key="5">
    <source>
        <dbReference type="ARBA" id="ARBA00023136"/>
    </source>
</evidence>
<feature type="transmembrane region" description="Helical" evidence="6">
    <location>
        <begin position="27"/>
        <end position="56"/>
    </location>
</feature>
<dbReference type="RefSeq" id="WP_205121095.1">
    <property type="nucleotide sequence ID" value="NZ_JAFBCM010000001.1"/>
</dbReference>